<dbReference type="AlphaFoldDB" id="A0A132F2S1"/>
<dbReference type="RefSeq" id="WP_060298554.1">
    <property type="nucleotide sequence ID" value="NZ_LPLB01000056.1"/>
</dbReference>
<dbReference type="GO" id="GO:0004672">
    <property type="term" value="F:protein kinase activity"/>
    <property type="evidence" value="ECO:0007669"/>
    <property type="project" value="UniProtKB-ARBA"/>
</dbReference>
<comment type="caution">
    <text evidence="4">The sequence shown here is derived from an EMBL/GenBank/DDBJ whole genome shotgun (WGS) entry which is preliminary data.</text>
</comment>
<feature type="domain" description="HPt" evidence="3">
    <location>
        <begin position="30"/>
        <end position="82"/>
    </location>
</feature>
<organism evidence="4 5">
    <name type="scientific">Burkholderia pseudomultivorans</name>
    <dbReference type="NCBI Taxonomy" id="1207504"/>
    <lineage>
        <taxon>Bacteria</taxon>
        <taxon>Pseudomonadati</taxon>
        <taxon>Pseudomonadota</taxon>
        <taxon>Betaproteobacteria</taxon>
        <taxon>Burkholderiales</taxon>
        <taxon>Burkholderiaceae</taxon>
        <taxon>Burkholderia</taxon>
        <taxon>Burkholderia cepacia complex</taxon>
    </lineage>
</organism>
<dbReference type="InterPro" id="IPR036641">
    <property type="entry name" value="HPT_dom_sf"/>
</dbReference>
<dbReference type="SUPFAM" id="SSF47226">
    <property type="entry name" value="Histidine-containing phosphotransfer domain, HPT domain"/>
    <property type="match status" value="1"/>
</dbReference>
<evidence type="ECO:0000313" key="5">
    <source>
        <dbReference type="Proteomes" id="UP000061512"/>
    </source>
</evidence>
<proteinExistence type="predicted"/>
<dbReference type="Pfam" id="PF01627">
    <property type="entry name" value="Hpt"/>
    <property type="match status" value="1"/>
</dbReference>
<sequence>MTGARGTPRAADPLPKDLHTVLVDATRRWNAAIARALHDGDLKIARSEIHSMRSAFTMIGKREISTLCASLEALALAGDAAAFTRESERYRGDAREIIERRAAGDAKPSHDTLSDTSPMNR</sequence>
<dbReference type="EMBL" id="LPJX01000029">
    <property type="protein sequence ID" value="KWF67576.1"/>
    <property type="molecule type" value="Genomic_DNA"/>
</dbReference>
<accession>A0A132F2S1</accession>
<keyword evidence="1" id="KW-0902">Two-component regulatory system</keyword>
<evidence type="ECO:0000313" key="4">
    <source>
        <dbReference type="EMBL" id="KWF67576.1"/>
    </source>
</evidence>
<dbReference type="Gene3D" id="1.20.120.160">
    <property type="entry name" value="HPT domain"/>
    <property type="match status" value="1"/>
</dbReference>
<feature type="region of interest" description="Disordered" evidence="2">
    <location>
        <begin position="99"/>
        <end position="121"/>
    </location>
</feature>
<gene>
    <name evidence="4" type="ORF">WT57_15930</name>
</gene>
<dbReference type="InterPro" id="IPR008207">
    <property type="entry name" value="Sig_transdc_His_kin_Hpt_dom"/>
</dbReference>
<reference evidence="4 5" key="1">
    <citation type="submission" date="2015-11" db="EMBL/GenBank/DDBJ databases">
        <title>Expanding the genomic diversity of Burkholderia species for the development of highly accurate diagnostics.</title>
        <authorList>
            <person name="Sahl J."/>
            <person name="Keim P."/>
            <person name="Wagner D."/>
        </authorList>
    </citation>
    <scope>NUCLEOTIDE SEQUENCE [LARGE SCALE GENOMIC DNA]</scope>
    <source>
        <strain evidence="4 5">MSMB574WGS</strain>
    </source>
</reference>
<feature type="compositionally biased region" description="Basic and acidic residues" evidence="2">
    <location>
        <begin position="99"/>
        <end position="113"/>
    </location>
</feature>
<dbReference type="Proteomes" id="UP000061512">
    <property type="component" value="Unassembled WGS sequence"/>
</dbReference>
<dbReference type="GO" id="GO:0000160">
    <property type="term" value="P:phosphorelay signal transduction system"/>
    <property type="evidence" value="ECO:0007669"/>
    <property type="project" value="UniProtKB-KW"/>
</dbReference>
<evidence type="ECO:0000256" key="1">
    <source>
        <dbReference type="ARBA" id="ARBA00023012"/>
    </source>
</evidence>
<evidence type="ECO:0000259" key="3">
    <source>
        <dbReference type="Pfam" id="PF01627"/>
    </source>
</evidence>
<evidence type="ECO:0000256" key="2">
    <source>
        <dbReference type="SAM" id="MobiDB-lite"/>
    </source>
</evidence>
<name>A0A132F2S1_9BURK</name>
<protein>
    <recommendedName>
        <fullName evidence="3">HPt domain-containing protein</fullName>
    </recommendedName>
</protein>